<evidence type="ECO:0000313" key="2">
    <source>
        <dbReference type="Proteomes" id="UP000234530"/>
    </source>
</evidence>
<dbReference type="GO" id="GO:0016740">
    <property type="term" value="F:transferase activity"/>
    <property type="evidence" value="ECO:0007669"/>
    <property type="project" value="UniProtKB-KW"/>
</dbReference>
<dbReference type="EMBL" id="CP025430">
    <property type="protein sequence ID" value="AUH65343.1"/>
    <property type="molecule type" value="Genomic_DNA"/>
</dbReference>
<dbReference type="SUPFAM" id="SSF53448">
    <property type="entry name" value="Nucleotide-diphospho-sugar transferases"/>
    <property type="match status" value="1"/>
</dbReference>
<keyword evidence="1" id="KW-0808">Transferase</keyword>
<dbReference type="RefSeq" id="WP_101753366.1">
    <property type="nucleotide sequence ID" value="NZ_CP025430.1"/>
</dbReference>
<protein>
    <submittedName>
        <fullName evidence="1">Glycosyl transferase family 2</fullName>
    </submittedName>
</protein>
<dbReference type="Pfam" id="PF13704">
    <property type="entry name" value="Glyco_tranf_2_4"/>
    <property type="match status" value="1"/>
</dbReference>
<sequence length="354" mass="40459">MSRSPTPLPRHKDLWWAYRLRWKRRDYLWRAFRARRSLTRLAYRTAEIAPGDILCVATLRNEAIRLPGFLDHYRALGVSHFLMVVNDSDDGSAEMLADQPDVSVWTTRASYRDSRFGLDWSNWLLARYGRDHWCLTVDADELLIYPHWQDRGLPVLTAHLDRIGQPAMGALMLDLYPKGSMDQAETDDPLAGLDWFDPGPYRTQIQHPKWNRWVQGGPRDRMFFADRPEKAPTLNKLPLVRWQRHYAYSNSTHAILPRDLNTVYDGPGDPRLSGVLLHTKFMPGAAARAAEEKRRGQHFSEAASYDAYYDALSLAPDLWHPGSVRLTGWQQLVDLGLMSDGGWSAGSSQGGESN</sequence>
<accession>A0A2H5F1D0</accession>
<dbReference type="KEGG" id="pzh:CX676_15200"/>
<name>A0A2H5F1D0_9RHOB</name>
<dbReference type="OrthoDB" id="3010234at2"/>
<organism evidence="1 2">
    <name type="scientific">Paracoccus zhejiangensis</name>
    <dbReference type="NCBI Taxonomy" id="1077935"/>
    <lineage>
        <taxon>Bacteria</taxon>
        <taxon>Pseudomonadati</taxon>
        <taxon>Pseudomonadota</taxon>
        <taxon>Alphaproteobacteria</taxon>
        <taxon>Rhodobacterales</taxon>
        <taxon>Paracoccaceae</taxon>
        <taxon>Paracoccus</taxon>
    </lineage>
</organism>
<dbReference type="AlphaFoldDB" id="A0A2H5F1D0"/>
<gene>
    <name evidence="1" type="ORF">CX676_15200</name>
</gene>
<keyword evidence="2" id="KW-1185">Reference proteome</keyword>
<reference evidence="1 2" key="1">
    <citation type="journal article" date="2013" name="Antonie Van Leeuwenhoek">
        <title>Paracoccus zhejiangensis sp. nov., isolated from activated sludge in wastewater-treatment system.</title>
        <authorList>
            <person name="Wu Z.G."/>
            <person name="Zhang D.F."/>
            <person name="Liu Y.L."/>
            <person name="Wang F."/>
            <person name="Jiang X."/>
            <person name="Li C."/>
            <person name="Li S.P."/>
            <person name="Hong Q."/>
            <person name="Li W.J."/>
        </authorList>
    </citation>
    <scope>NUCLEOTIDE SEQUENCE [LARGE SCALE GENOMIC DNA]</scope>
    <source>
        <strain evidence="1 2">J6</strain>
    </source>
</reference>
<dbReference type="InterPro" id="IPR029044">
    <property type="entry name" value="Nucleotide-diphossugar_trans"/>
</dbReference>
<proteinExistence type="predicted"/>
<evidence type="ECO:0000313" key="1">
    <source>
        <dbReference type="EMBL" id="AUH65343.1"/>
    </source>
</evidence>
<dbReference type="Proteomes" id="UP000234530">
    <property type="component" value="Chromosome"/>
</dbReference>